<evidence type="ECO:0000256" key="1">
    <source>
        <dbReference type="ARBA" id="ARBA00005655"/>
    </source>
</evidence>
<dbReference type="Proteomes" id="UP000078046">
    <property type="component" value="Unassembled WGS sequence"/>
</dbReference>
<dbReference type="OrthoDB" id="10266921at2759"/>
<dbReference type="GO" id="GO:0005685">
    <property type="term" value="C:U1 snRNP"/>
    <property type="evidence" value="ECO:0007669"/>
    <property type="project" value="InterPro"/>
</dbReference>
<dbReference type="EMBL" id="LWCA01000875">
    <property type="protein sequence ID" value="OAF66635.1"/>
    <property type="molecule type" value="Genomic_DNA"/>
</dbReference>
<evidence type="ECO:0000313" key="3">
    <source>
        <dbReference type="EMBL" id="OAF66635.1"/>
    </source>
</evidence>
<dbReference type="GO" id="GO:0006376">
    <property type="term" value="P:mRNA splice site recognition"/>
    <property type="evidence" value="ECO:0007669"/>
    <property type="project" value="InterPro"/>
</dbReference>
<sequence length="309" mass="37274">MSKNDSSSFLDELMGKNRNSFNKEDNYGVHWSDKQVCKFYLTSFCPYDLFSNCRLDIGTCSGIHEDELVREYRKSDQFEKIEYKKQFISFLIRLVEDIDRRVQRGRERLNMQLNETDKSSDSRLVEIQTKLNRHLKEIEKLGIEGNVMEAKKIMTEVEILKAEEQRMRMTIENTAQKDMEDAPQRVQDHVNGKQHLGCQSIRQYLKDNDDLVKEISDSRKVDSMDYSNGSPRYRDKDRDNERHNGSDRDKDRERDDRRYNSRKEYHDKPPRYEPDRQRHRRNGNSRSPRRKHRSRSRSHSRRRHSHKRR</sequence>
<dbReference type="InterPro" id="IPR004882">
    <property type="entry name" value="Luc7-rel"/>
</dbReference>
<dbReference type="GO" id="GO:0003729">
    <property type="term" value="F:mRNA binding"/>
    <property type="evidence" value="ECO:0007669"/>
    <property type="project" value="InterPro"/>
</dbReference>
<feature type="region of interest" description="Disordered" evidence="2">
    <location>
        <begin position="215"/>
        <end position="309"/>
    </location>
</feature>
<dbReference type="PANTHER" id="PTHR12375">
    <property type="entry name" value="RNA-BINDING PROTEIN LUC7-RELATED"/>
    <property type="match status" value="1"/>
</dbReference>
<dbReference type="AlphaFoldDB" id="A0A177AXB9"/>
<feature type="compositionally biased region" description="Basic and acidic residues" evidence="2">
    <location>
        <begin position="232"/>
        <end position="276"/>
    </location>
</feature>
<evidence type="ECO:0000256" key="2">
    <source>
        <dbReference type="SAM" id="MobiDB-lite"/>
    </source>
</evidence>
<comment type="similarity">
    <text evidence="1">Belongs to the Luc7 family.</text>
</comment>
<accession>A0A177AXB9</accession>
<feature type="compositionally biased region" description="Basic residues" evidence="2">
    <location>
        <begin position="277"/>
        <end position="309"/>
    </location>
</feature>
<organism evidence="3 4">
    <name type="scientific">Intoshia linei</name>
    <dbReference type="NCBI Taxonomy" id="1819745"/>
    <lineage>
        <taxon>Eukaryota</taxon>
        <taxon>Metazoa</taxon>
        <taxon>Spiralia</taxon>
        <taxon>Lophotrochozoa</taxon>
        <taxon>Mesozoa</taxon>
        <taxon>Orthonectida</taxon>
        <taxon>Rhopaluridae</taxon>
        <taxon>Intoshia</taxon>
    </lineage>
</organism>
<name>A0A177AXB9_9BILA</name>
<reference evidence="3 4" key="1">
    <citation type="submission" date="2016-04" db="EMBL/GenBank/DDBJ databases">
        <title>The genome of Intoshia linei affirms orthonectids as highly simplified spiralians.</title>
        <authorList>
            <person name="Mikhailov K.V."/>
            <person name="Slusarev G.S."/>
            <person name="Nikitin M.A."/>
            <person name="Logacheva M.D."/>
            <person name="Penin A."/>
            <person name="Aleoshin V."/>
            <person name="Panchin Y.V."/>
        </authorList>
    </citation>
    <scope>NUCLEOTIDE SEQUENCE [LARGE SCALE GENOMIC DNA]</scope>
    <source>
        <strain evidence="3">Intl2013</strain>
        <tissue evidence="3">Whole animal</tissue>
    </source>
</reference>
<protein>
    <submittedName>
        <fullName evidence="3">Luc7-like protein</fullName>
    </submittedName>
</protein>
<comment type="caution">
    <text evidence="3">The sequence shown here is derived from an EMBL/GenBank/DDBJ whole genome shotgun (WGS) entry which is preliminary data.</text>
</comment>
<evidence type="ECO:0000313" key="4">
    <source>
        <dbReference type="Proteomes" id="UP000078046"/>
    </source>
</evidence>
<keyword evidence="4" id="KW-1185">Reference proteome</keyword>
<gene>
    <name evidence="3" type="ORF">A3Q56_05634</name>
</gene>
<dbReference type="Pfam" id="PF03194">
    <property type="entry name" value="LUC7"/>
    <property type="match status" value="1"/>
</dbReference>
<proteinExistence type="inferred from homology"/>